<sequence>MEELRATPSLVSGDWGPGLLMSEESIRRHVIGALRSRQTSLTTALQPLVDEQARMLVSEFGFDAQTVGKILQSQNTMLSVLSDRYDALDEAAHYSELPFVELANDGRIVYSNAAFDKLIPGRRGAAFSGLFGSRAADVCMALRANHNTSLRADIQTDEAVRQVRVEIGPLRDEDGKPGNYALLLDQSAEQSRLDALQDGVLRTDLTGKIRFANERAVQVLGFSELELKEMSLSLVFGSEDEGTTNLFAEWITKQTGFSSFVRLRPKDGRSVLARVTGTPYMEAPNSSAGLLVLFAPLAEDRARRELKTILAEHDDPQKIIEATLQAIGKVIPFEMSTFGVYNDLNDYWRAVTVFPRPGWEWSTRWFKVPPGVIDWLEQGKTWDNNLAAFVERLNPEEMDNPVSKAIIADEFESMIVLPIRKAGGRFGSSLALLSRKHKYTTSDLRTLQNLGIEEILQAADAAMEHAQARALRKLKDDLNKAASARAIAELLATGTTKCLGWEYVGVFRVDRRRSKFVLVAEHVKNDRNLLVKAPDRKAEYTQELSSGMLGSCLAERSILVVPDISDTERNYGFIKTAPDQRSAMTVPLFVNGKIELILDMESSELNAFRGPDQDAASGLAADCEQIFAARWHEAIEHALMDRIEQAAVIVDAVGTICHMNGAAENIFGRARDKKLSSFGARNEDSMQLSECGIQHRLHIHLTIGDAPRTELTTLANREPLNDDYGHQLWLFTSLADQSRESDWGYLEETVTAVARETRAPLLMADGLLRGAASLLSKPELMRDCAELLEQAANHLLRADLTFERLSDRLTVQQTPQEAPEQFDVLEVLYHEVEGLPVEDRDSIHVVDEIAMRRPVLVKGWTKRLSFAFRSALSSLLLLRITPNDRLTVTIAERPPHRLSVSMRLPATIADALAPSAADPIEQSQHRARQMASVAVEAIRKAAEQHDGDLTELDGAGFEFNLPLCVQEAPV</sequence>
<dbReference type="NCBIfam" id="TIGR00229">
    <property type="entry name" value="sensory_box"/>
    <property type="match status" value="1"/>
</dbReference>
<gene>
    <name evidence="2" type="ORF">GA0061098_1015163</name>
</gene>
<accession>A0A1C3XGI9</accession>
<dbReference type="InterPro" id="IPR035965">
    <property type="entry name" value="PAS-like_dom_sf"/>
</dbReference>
<keyword evidence="3" id="KW-1185">Reference proteome</keyword>
<protein>
    <submittedName>
        <fullName evidence="2">PAS domain S-box-containing protein</fullName>
    </submittedName>
</protein>
<dbReference type="GO" id="GO:0006355">
    <property type="term" value="P:regulation of DNA-templated transcription"/>
    <property type="evidence" value="ECO:0007669"/>
    <property type="project" value="InterPro"/>
</dbReference>
<proteinExistence type="predicted"/>
<dbReference type="SMART" id="SM00091">
    <property type="entry name" value="PAS"/>
    <property type="match status" value="3"/>
</dbReference>
<dbReference type="InterPro" id="IPR029016">
    <property type="entry name" value="GAF-like_dom_sf"/>
</dbReference>
<dbReference type="Gene3D" id="3.30.450.20">
    <property type="entry name" value="PAS domain"/>
    <property type="match status" value="1"/>
</dbReference>
<dbReference type="Proteomes" id="UP000199184">
    <property type="component" value="Unassembled WGS sequence"/>
</dbReference>
<evidence type="ECO:0000259" key="1">
    <source>
        <dbReference type="PROSITE" id="PS50112"/>
    </source>
</evidence>
<name>A0A1C3XGI9_9BRAD</name>
<reference evidence="3" key="1">
    <citation type="submission" date="2016-08" db="EMBL/GenBank/DDBJ databases">
        <authorList>
            <person name="Varghese N."/>
            <person name="Submissions Spin"/>
        </authorList>
    </citation>
    <scope>NUCLEOTIDE SEQUENCE [LARGE SCALE GENOMIC DNA]</scope>
    <source>
        <strain evidence="3">ERR11</strain>
    </source>
</reference>
<dbReference type="AlphaFoldDB" id="A0A1C3XGI9"/>
<dbReference type="SUPFAM" id="SSF55781">
    <property type="entry name" value="GAF domain-like"/>
    <property type="match status" value="1"/>
</dbReference>
<evidence type="ECO:0000313" key="3">
    <source>
        <dbReference type="Proteomes" id="UP000199184"/>
    </source>
</evidence>
<dbReference type="CDD" id="cd00130">
    <property type="entry name" value="PAS"/>
    <property type="match status" value="1"/>
</dbReference>
<dbReference type="EMBL" id="FMAI01000015">
    <property type="protein sequence ID" value="SCB51392.1"/>
    <property type="molecule type" value="Genomic_DNA"/>
</dbReference>
<evidence type="ECO:0000313" key="2">
    <source>
        <dbReference type="EMBL" id="SCB51392.1"/>
    </source>
</evidence>
<feature type="domain" description="PAS" evidence="1">
    <location>
        <begin position="185"/>
        <end position="227"/>
    </location>
</feature>
<dbReference type="PROSITE" id="PS50112">
    <property type="entry name" value="PAS"/>
    <property type="match status" value="1"/>
</dbReference>
<dbReference type="SUPFAM" id="SSF55785">
    <property type="entry name" value="PYP-like sensor domain (PAS domain)"/>
    <property type="match status" value="1"/>
</dbReference>
<dbReference type="Pfam" id="PF00989">
    <property type="entry name" value="PAS"/>
    <property type="match status" value="1"/>
</dbReference>
<dbReference type="Gene3D" id="3.30.450.40">
    <property type="match status" value="2"/>
</dbReference>
<organism evidence="2 3">
    <name type="scientific">Bradyrhizobium shewense</name>
    <dbReference type="NCBI Taxonomy" id="1761772"/>
    <lineage>
        <taxon>Bacteria</taxon>
        <taxon>Pseudomonadati</taxon>
        <taxon>Pseudomonadota</taxon>
        <taxon>Alphaproteobacteria</taxon>
        <taxon>Hyphomicrobiales</taxon>
        <taxon>Nitrobacteraceae</taxon>
        <taxon>Bradyrhizobium</taxon>
    </lineage>
</organism>
<dbReference type="RefSeq" id="WP_091963568.1">
    <property type="nucleotide sequence ID" value="NZ_FMAI01000015.1"/>
</dbReference>
<dbReference type="InterPro" id="IPR000014">
    <property type="entry name" value="PAS"/>
</dbReference>
<dbReference type="InterPro" id="IPR013767">
    <property type="entry name" value="PAS_fold"/>
</dbReference>